<organism evidence="1 2">
    <name type="scientific">Castilleja foliolosa</name>
    <dbReference type="NCBI Taxonomy" id="1961234"/>
    <lineage>
        <taxon>Eukaryota</taxon>
        <taxon>Viridiplantae</taxon>
        <taxon>Streptophyta</taxon>
        <taxon>Embryophyta</taxon>
        <taxon>Tracheophyta</taxon>
        <taxon>Spermatophyta</taxon>
        <taxon>Magnoliopsida</taxon>
        <taxon>eudicotyledons</taxon>
        <taxon>Gunneridae</taxon>
        <taxon>Pentapetalae</taxon>
        <taxon>asterids</taxon>
        <taxon>lamiids</taxon>
        <taxon>Lamiales</taxon>
        <taxon>Orobanchaceae</taxon>
        <taxon>Pedicularideae</taxon>
        <taxon>Castillejinae</taxon>
        <taxon>Castilleja</taxon>
    </lineage>
</organism>
<evidence type="ECO:0000313" key="2">
    <source>
        <dbReference type="Proteomes" id="UP001632038"/>
    </source>
</evidence>
<dbReference type="AlphaFoldDB" id="A0ABD3CXB2"/>
<comment type="caution">
    <text evidence="1">The sequence shown here is derived from an EMBL/GenBank/DDBJ whole genome shotgun (WGS) entry which is preliminary data.</text>
</comment>
<name>A0ABD3CXB2_9LAMI</name>
<protein>
    <submittedName>
        <fullName evidence="1">Uncharacterized protein</fullName>
    </submittedName>
</protein>
<sequence>MRTKTIGPRVGRKVWSICSNNHLGVGGLLLEISSHFWINRRRRIKLTANLGEVHCRSWRGEGIRQKGFWSNREENRRWS</sequence>
<proteinExistence type="predicted"/>
<keyword evidence="2" id="KW-1185">Reference proteome</keyword>
<dbReference type="Proteomes" id="UP001632038">
    <property type="component" value="Unassembled WGS sequence"/>
</dbReference>
<accession>A0ABD3CXB2</accession>
<gene>
    <name evidence="1" type="ORF">CASFOL_021371</name>
</gene>
<evidence type="ECO:0000313" key="1">
    <source>
        <dbReference type="EMBL" id="KAL3634317.1"/>
    </source>
</evidence>
<dbReference type="EMBL" id="JAVIJP010000028">
    <property type="protein sequence ID" value="KAL3634317.1"/>
    <property type="molecule type" value="Genomic_DNA"/>
</dbReference>
<reference evidence="2" key="1">
    <citation type="journal article" date="2024" name="IScience">
        <title>Strigolactones Initiate the Formation of Haustorium-like Structures in Castilleja.</title>
        <authorList>
            <person name="Buerger M."/>
            <person name="Peterson D."/>
            <person name="Chory J."/>
        </authorList>
    </citation>
    <scope>NUCLEOTIDE SEQUENCE [LARGE SCALE GENOMIC DNA]</scope>
</reference>